<dbReference type="InterPro" id="IPR050469">
    <property type="entry name" value="Diguanylate_Cyclase"/>
</dbReference>
<dbReference type="NCBIfam" id="TIGR00254">
    <property type="entry name" value="GGDEF"/>
    <property type="match status" value="1"/>
</dbReference>
<feature type="chain" id="PRO_5002473011" description="diguanylate cyclase" evidence="5">
    <location>
        <begin position="25"/>
        <end position="565"/>
    </location>
</feature>
<dbReference type="Proteomes" id="UP000033673">
    <property type="component" value="Unassembled WGS sequence"/>
</dbReference>
<dbReference type="STRING" id="579748.TW81_10050"/>
<dbReference type="InterPro" id="IPR043128">
    <property type="entry name" value="Rev_trsase/Diguanyl_cyclase"/>
</dbReference>
<comment type="caution">
    <text evidence="7">The sequence shown here is derived from an EMBL/GenBank/DDBJ whole genome shotgun (WGS) entry which is preliminary data.</text>
</comment>
<dbReference type="Gene3D" id="2.60.40.2380">
    <property type="match status" value="1"/>
</dbReference>
<keyword evidence="8" id="KW-1185">Reference proteome</keyword>
<keyword evidence="5" id="KW-0732">Signal</keyword>
<dbReference type="EMBL" id="JXXV01000016">
    <property type="protein sequence ID" value="KJY83326.1"/>
    <property type="molecule type" value="Genomic_DNA"/>
</dbReference>
<dbReference type="AlphaFoldDB" id="A0A0F4NMJ4"/>
<evidence type="ECO:0000313" key="7">
    <source>
        <dbReference type="EMBL" id="KJY83326.1"/>
    </source>
</evidence>
<dbReference type="Pfam" id="PF00990">
    <property type="entry name" value="GGDEF"/>
    <property type="match status" value="1"/>
</dbReference>
<keyword evidence="4" id="KW-1133">Transmembrane helix</keyword>
<dbReference type="GO" id="GO:0052621">
    <property type="term" value="F:diguanylate cyclase activity"/>
    <property type="evidence" value="ECO:0007669"/>
    <property type="project" value="UniProtKB-EC"/>
</dbReference>
<dbReference type="PANTHER" id="PTHR45138">
    <property type="entry name" value="REGULATORY COMPONENTS OF SENSORY TRANSDUCTION SYSTEM"/>
    <property type="match status" value="1"/>
</dbReference>
<feature type="transmembrane region" description="Helical" evidence="4">
    <location>
        <begin position="364"/>
        <end position="381"/>
    </location>
</feature>
<reference evidence="7 8" key="1">
    <citation type="journal article" date="2015" name="BMC Genomics">
        <title>Genome mining reveals unlocked bioactive potential of marine Gram-negative bacteria.</title>
        <authorList>
            <person name="Machado H."/>
            <person name="Sonnenschein E.C."/>
            <person name="Melchiorsen J."/>
            <person name="Gram L."/>
        </authorList>
    </citation>
    <scope>NUCLEOTIDE SEQUENCE [LARGE SCALE GENOMIC DNA]</scope>
    <source>
        <strain evidence="7 8">S2757</strain>
    </source>
</reference>
<keyword evidence="4" id="KW-0472">Membrane</keyword>
<feature type="transmembrane region" description="Helical" evidence="4">
    <location>
        <begin position="329"/>
        <end position="352"/>
    </location>
</feature>
<organism evidence="7 8">
    <name type="scientific">Vibrio galatheae</name>
    <dbReference type="NCBI Taxonomy" id="579748"/>
    <lineage>
        <taxon>Bacteria</taxon>
        <taxon>Pseudomonadati</taxon>
        <taxon>Pseudomonadota</taxon>
        <taxon>Gammaproteobacteria</taxon>
        <taxon>Vibrionales</taxon>
        <taxon>Vibrionaceae</taxon>
        <taxon>Vibrio</taxon>
    </lineage>
</organism>
<dbReference type="PATRIC" id="fig|579748.3.peg.2066"/>
<feature type="signal peptide" evidence="5">
    <location>
        <begin position="1"/>
        <end position="24"/>
    </location>
</feature>
<protein>
    <recommendedName>
        <fullName evidence="2">diguanylate cyclase</fullName>
        <ecNumber evidence="2">2.7.7.65</ecNumber>
    </recommendedName>
</protein>
<dbReference type="OrthoDB" id="9812260at2"/>
<dbReference type="GO" id="GO:1902201">
    <property type="term" value="P:negative regulation of bacterial-type flagellum-dependent cell motility"/>
    <property type="evidence" value="ECO:0007669"/>
    <property type="project" value="TreeGrafter"/>
</dbReference>
<dbReference type="EC" id="2.7.7.65" evidence="2"/>
<sequence length="565" mass="63146">MFILRLFILCFPILGCVLATSSYAQNDFSYQVSYLKEQTNQRLSVEEVSQMFESGEGTKSDTGLLSFGVGSDPGWVKISVNNPTEHAIGQRLTTSVTWVNYLELYQVDANGNIENRSAGDAYPRTKEIQPSIGITFNVQLPIGESEFYIRAEANDPIVMPIQFLSTEDIADNDISKGILYGVLYGILLTLLGYNLILYRSLKQVNFAYYSIYIGSFIILNTGYNGYLFAWVHPDNFLLQNYLTLNMMVVHSALGLVFSLKFLDVKRHKARLIPWVFSYIGIGLAAILTSTLMGWHLVAVFIAFAYLGVSTLMMVILGLLHLTHVERANYFVIAVSMSMFGLFATAATNAGVIPFTYFGYHAAEYGVLFEAVVLAYLLSVDLKIKENARLRAEYLAAYDPLTNLLNRRSFFTFACKKIRQHQDNGMPISLVVLDIDHFKQVNDTYGHDVGDKALIHITGLLKKNIRQEDLIGRFGGEELLILLAKNDCTQATAFTERLRRILENSPLEIGGISINLTASFGVVECINKASIDEMIKRADALLYQAKENGRNQVVSASIAEELVTTR</sequence>
<evidence type="ECO:0000256" key="5">
    <source>
        <dbReference type="SAM" id="SignalP"/>
    </source>
</evidence>
<feature type="transmembrane region" description="Helical" evidence="4">
    <location>
        <begin position="297"/>
        <end position="322"/>
    </location>
</feature>
<evidence type="ECO:0000256" key="2">
    <source>
        <dbReference type="ARBA" id="ARBA00012528"/>
    </source>
</evidence>
<comment type="cofactor">
    <cofactor evidence="1">
        <name>Mg(2+)</name>
        <dbReference type="ChEBI" id="CHEBI:18420"/>
    </cofactor>
</comment>
<dbReference type="FunFam" id="3.30.70.270:FF:000001">
    <property type="entry name" value="Diguanylate cyclase domain protein"/>
    <property type="match status" value="1"/>
</dbReference>
<proteinExistence type="predicted"/>
<dbReference type="GO" id="GO:0005886">
    <property type="term" value="C:plasma membrane"/>
    <property type="evidence" value="ECO:0007669"/>
    <property type="project" value="TreeGrafter"/>
</dbReference>
<gene>
    <name evidence="7" type="ORF">TW81_10050</name>
</gene>
<evidence type="ECO:0000256" key="4">
    <source>
        <dbReference type="SAM" id="Phobius"/>
    </source>
</evidence>
<feature type="transmembrane region" description="Helical" evidence="4">
    <location>
        <begin position="271"/>
        <end position="291"/>
    </location>
</feature>
<dbReference type="RefSeq" id="WP_045955564.1">
    <property type="nucleotide sequence ID" value="NZ_JXXV01000016.1"/>
</dbReference>
<dbReference type="Gene3D" id="3.30.70.270">
    <property type="match status" value="1"/>
</dbReference>
<dbReference type="SUPFAM" id="SSF55073">
    <property type="entry name" value="Nucleotide cyclase"/>
    <property type="match status" value="1"/>
</dbReference>
<dbReference type="Pfam" id="PF07696">
    <property type="entry name" value="7TMR-DISMED2"/>
    <property type="match status" value="1"/>
</dbReference>
<dbReference type="GO" id="GO:0043709">
    <property type="term" value="P:cell adhesion involved in single-species biofilm formation"/>
    <property type="evidence" value="ECO:0007669"/>
    <property type="project" value="TreeGrafter"/>
</dbReference>
<evidence type="ECO:0000256" key="3">
    <source>
        <dbReference type="ARBA" id="ARBA00034247"/>
    </source>
</evidence>
<accession>A0A0F4NMJ4</accession>
<dbReference type="Pfam" id="PF07695">
    <property type="entry name" value="7TMR-DISM_7TM"/>
    <property type="match status" value="1"/>
</dbReference>
<dbReference type="SMART" id="SM00267">
    <property type="entry name" value="GGDEF"/>
    <property type="match status" value="1"/>
</dbReference>
<evidence type="ECO:0000259" key="6">
    <source>
        <dbReference type="PROSITE" id="PS50887"/>
    </source>
</evidence>
<dbReference type="PROSITE" id="PS50887">
    <property type="entry name" value="GGDEF"/>
    <property type="match status" value="1"/>
</dbReference>
<feature type="transmembrane region" description="Helical" evidence="4">
    <location>
        <begin position="209"/>
        <end position="229"/>
    </location>
</feature>
<comment type="catalytic activity">
    <reaction evidence="3">
        <text>2 GTP = 3',3'-c-di-GMP + 2 diphosphate</text>
        <dbReference type="Rhea" id="RHEA:24898"/>
        <dbReference type="ChEBI" id="CHEBI:33019"/>
        <dbReference type="ChEBI" id="CHEBI:37565"/>
        <dbReference type="ChEBI" id="CHEBI:58805"/>
        <dbReference type="EC" id="2.7.7.65"/>
    </reaction>
</comment>
<evidence type="ECO:0000256" key="1">
    <source>
        <dbReference type="ARBA" id="ARBA00001946"/>
    </source>
</evidence>
<feature type="transmembrane region" description="Helical" evidence="4">
    <location>
        <begin position="178"/>
        <end position="197"/>
    </location>
</feature>
<dbReference type="InterPro" id="IPR011623">
    <property type="entry name" value="7TMR_DISM_rcpt_extracell_dom1"/>
</dbReference>
<dbReference type="CDD" id="cd01949">
    <property type="entry name" value="GGDEF"/>
    <property type="match status" value="1"/>
</dbReference>
<feature type="transmembrane region" description="Helical" evidence="4">
    <location>
        <begin position="241"/>
        <end position="259"/>
    </location>
</feature>
<dbReference type="InterPro" id="IPR011622">
    <property type="entry name" value="7TMR_DISM_rcpt_extracell_dom2"/>
</dbReference>
<keyword evidence="4" id="KW-0812">Transmembrane</keyword>
<dbReference type="InterPro" id="IPR029787">
    <property type="entry name" value="Nucleotide_cyclase"/>
</dbReference>
<feature type="domain" description="GGDEF" evidence="6">
    <location>
        <begin position="425"/>
        <end position="557"/>
    </location>
</feature>
<dbReference type="InterPro" id="IPR000160">
    <property type="entry name" value="GGDEF_dom"/>
</dbReference>
<name>A0A0F4NMJ4_9VIBR</name>
<dbReference type="PANTHER" id="PTHR45138:SF9">
    <property type="entry name" value="DIGUANYLATE CYCLASE DGCM-RELATED"/>
    <property type="match status" value="1"/>
</dbReference>
<evidence type="ECO:0000313" key="8">
    <source>
        <dbReference type="Proteomes" id="UP000033673"/>
    </source>
</evidence>